<reference evidence="2" key="1">
    <citation type="journal article" date="2015" name="Nature">
        <title>Complex archaea that bridge the gap between prokaryotes and eukaryotes.</title>
        <authorList>
            <person name="Spang A."/>
            <person name="Saw J.H."/>
            <person name="Jorgensen S.L."/>
            <person name="Zaremba-Niedzwiedzka K."/>
            <person name="Martijn J."/>
            <person name="Lind A.E."/>
            <person name="van Eijk R."/>
            <person name="Schleper C."/>
            <person name="Guy L."/>
            <person name="Ettema T.J."/>
        </authorList>
    </citation>
    <scope>NUCLEOTIDE SEQUENCE</scope>
</reference>
<organism evidence="2">
    <name type="scientific">marine sediment metagenome</name>
    <dbReference type="NCBI Taxonomy" id="412755"/>
    <lineage>
        <taxon>unclassified sequences</taxon>
        <taxon>metagenomes</taxon>
        <taxon>ecological metagenomes</taxon>
    </lineage>
</organism>
<feature type="domain" description="Zinc-ribbon" evidence="1">
    <location>
        <begin position="4"/>
        <end position="96"/>
    </location>
</feature>
<dbReference type="EMBL" id="LAZR01000540">
    <property type="protein sequence ID" value="KKN64913.1"/>
    <property type="molecule type" value="Genomic_DNA"/>
</dbReference>
<evidence type="ECO:0000259" key="1">
    <source>
        <dbReference type="Pfam" id="PF10005"/>
    </source>
</evidence>
<dbReference type="Gene3D" id="3.40.390.70">
    <property type="match status" value="1"/>
</dbReference>
<protein>
    <recommendedName>
        <fullName evidence="1">Zinc-ribbon domain-containing protein</fullName>
    </recommendedName>
</protein>
<proteinExistence type="predicted"/>
<dbReference type="PIRSF" id="PIRSF012641">
    <property type="entry name" value="UCP012641"/>
    <property type="match status" value="1"/>
</dbReference>
<dbReference type="AlphaFoldDB" id="A0A0F9VGJ9"/>
<accession>A0A0F9VGJ9</accession>
<dbReference type="Pfam" id="PF15887">
    <property type="entry name" value="Peptidase_Mx"/>
    <property type="match status" value="1"/>
</dbReference>
<gene>
    <name evidence="2" type="ORF">LCGC14_0486720</name>
</gene>
<name>A0A0F9VGJ9_9ZZZZ</name>
<comment type="caution">
    <text evidence="2">The sequence shown here is derived from an EMBL/GenBank/DDBJ whole genome shotgun (WGS) entry which is preliminary data.</text>
</comment>
<evidence type="ECO:0000313" key="2">
    <source>
        <dbReference type="EMBL" id="KKN64913.1"/>
    </source>
</evidence>
<sequence length="351" mass="40731">MRRFYCHCGQEVFFNNTHCGVCGSQLGFSVEQRQLKSLVATSETGIWTFPDDNRGKHYKVCSHREHLIACNWLIASDSPETQCESCALTRVIPPLNKEDNWRRWRNIESSKRRMIYGLLRLNLPIYPRHKGINNGLVFDFLEDQRSNPQSATPHVLNGHATGLITLNVAEADGSFREATREAMNEPYRTLLGHFRHEIGHFYWDNLIKGSSDYAAFCQQFNYSEQNYQQSLNQYYADGPPDDWREHYISAYSSAHPMEDWAETWAHYMMMIETMETAGNYELLANIEEYADFTELMADWMSLVVKMNAINRSIGNRDAYPFVVSETVQNKIEFIHHCVTKSKNAQGFEAFQ</sequence>
<dbReference type="Pfam" id="PF10005">
    <property type="entry name" value="Zn_ribbon_DZR_6"/>
    <property type="match status" value="1"/>
</dbReference>
<dbReference type="InterPro" id="IPR011201">
    <property type="entry name" value="Zinc-ribbon_6_bact"/>
</dbReference>
<dbReference type="InterPro" id="IPR031321">
    <property type="entry name" value="UCP012641"/>
</dbReference>